<dbReference type="Proteomes" id="UP001374579">
    <property type="component" value="Unassembled WGS sequence"/>
</dbReference>
<dbReference type="EMBL" id="JBAMIC010000003">
    <property type="protein sequence ID" value="KAK7110280.1"/>
    <property type="molecule type" value="Genomic_DNA"/>
</dbReference>
<reference evidence="3 4" key="1">
    <citation type="submission" date="2024-02" db="EMBL/GenBank/DDBJ databases">
        <title>Chromosome-scale genome assembly of the rough periwinkle Littorina saxatilis.</title>
        <authorList>
            <person name="De Jode A."/>
            <person name="Faria R."/>
            <person name="Formenti G."/>
            <person name="Sims Y."/>
            <person name="Smith T.P."/>
            <person name="Tracey A."/>
            <person name="Wood J.M.D."/>
            <person name="Zagrodzka Z.B."/>
            <person name="Johannesson K."/>
            <person name="Butlin R.K."/>
            <person name="Leder E.H."/>
        </authorList>
    </citation>
    <scope>NUCLEOTIDE SEQUENCE [LARGE SCALE GENOMIC DNA]</scope>
    <source>
        <strain evidence="3">Snail1</strain>
        <tissue evidence="3">Muscle</tissue>
    </source>
</reference>
<dbReference type="Pfam" id="PF11790">
    <property type="entry name" value="Glyco_hydro_cc"/>
    <property type="match status" value="1"/>
</dbReference>
<dbReference type="GO" id="GO:0071966">
    <property type="term" value="P:fungal-type cell wall polysaccharide metabolic process"/>
    <property type="evidence" value="ECO:0007669"/>
    <property type="project" value="TreeGrafter"/>
</dbReference>
<proteinExistence type="predicted"/>
<keyword evidence="1" id="KW-0732">Signal</keyword>
<sequence length="276" mass="32236">MWMDPKTTMLLVVTSLVLMTCVMGGSQKKGFAMSNYNYRCQDIDAIHNVVWWYDWKQTPSEHHKANCTNTLNERNRVPMVWGWRHKTDYPMWFRNDTSRYVLGFNEPNHRGQSNLTPQEAAVAWRELQARADRQNQLLVSPAAIKCTSGSDKCMMPGVQWFTEFFQACHGCRVDYLATHMYTCDIDHVMDFLHELYTRFHRKIWLTEVACPTHSYSHALAYMKDLLAKLEAADHVYRYSWYSSRVRGGGAATHEDSLMHTSDSTFTTLGSYYFNFM</sequence>
<comment type="caution">
    <text evidence="3">The sequence shown here is derived from an EMBL/GenBank/DDBJ whole genome shotgun (WGS) entry which is preliminary data.</text>
</comment>
<name>A0AAN9BSC9_9CAEN</name>
<feature type="domain" description="Asl1-like glycosyl hydrolase catalytic" evidence="2">
    <location>
        <begin position="44"/>
        <end position="272"/>
    </location>
</feature>
<keyword evidence="4" id="KW-1185">Reference proteome</keyword>
<feature type="signal peptide" evidence="1">
    <location>
        <begin position="1"/>
        <end position="24"/>
    </location>
</feature>
<feature type="chain" id="PRO_5042993212" description="Asl1-like glycosyl hydrolase catalytic domain-containing protein" evidence="1">
    <location>
        <begin position="25"/>
        <end position="276"/>
    </location>
</feature>
<evidence type="ECO:0000259" key="2">
    <source>
        <dbReference type="Pfam" id="PF11790"/>
    </source>
</evidence>
<accession>A0AAN9BSC9</accession>
<dbReference type="InterPro" id="IPR053183">
    <property type="entry name" value="ASL1"/>
</dbReference>
<protein>
    <recommendedName>
        <fullName evidence="2">Asl1-like glycosyl hydrolase catalytic domain-containing protein</fullName>
    </recommendedName>
</protein>
<evidence type="ECO:0000313" key="3">
    <source>
        <dbReference type="EMBL" id="KAK7110280.1"/>
    </source>
</evidence>
<gene>
    <name evidence="3" type="ORF">V1264_014179</name>
</gene>
<dbReference type="InterPro" id="IPR024655">
    <property type="entry name" value="Asl1_glyco_hydro_catalytic"/>
</dbReference>
<evidence type="ECO:0000256" key="1">
    <source>
        <dbReference type="SAM" id="SignalP"/>
    </source>
</evidence>
<dbReference type="PANTHER" id="PTHR34154:SF3">
    <property type="entry name" value="ALKALI-SENSITIVE LINKAGE PROTEIN 1"/>
    <property type="match status" value="1"/>
</dbReference>
<dbReference type="AlphaFoldDB" id="A0AAN9BSC9"/>
<organism evidence="3 4">
    <name type="scientific">Littorina saxatilis</name>
    <dbReference type="NCBI Taxonomy" id="31220"/>
    <lineage>
        <taxon>Eukaryota</taxon>
        <taxon>Metazoa</taxon>
        <taxon>Spiralia</taxon>
        <taxon>Lophotrochozoa</taxon>
        <taxon>Mollusca</taxon>
        <taxon>Gastropoda</taxon>
        <taxon>Caenogastropoda</taxon>
        <taxon>Littorinimorpha</taxon>
        <taxon>Littorinoidea</taxon>
        <taxon>Littorinidae</taxon>
        <taxon>Littorina</taxon>
    </lineage>
</organism>
<dbReference type="PANTHER" id="PTHR34154">
    <property type="entry name" value="ALKALI-SENSITIVE LINKAGE PROTEIN 1"/>
    <property type="match status" value="1"/>
</dbReference>
<dbReference type="SUPFAM" id="SSF51445">
    <property type="entry name" value="(Trans)glycosidases"/>
    <property type="match status" value="1"/>
</dbReference>
<dbReference type="InterPro" id="IPR017853">
    <property type="entry name" value="GH"/>
</dbReference>
<evidence type="ECO:0000313" key="4">
    <source>
        <dbReference type="Proteomes" id="UP001374579"/>
    </source>
</evidence>